<dbReference type="NCBIfam" id="NF038214">
    <property type="entry name" value="IS21_help_AAA"/>
    <property type="match status" value="1"/>
</dbReference>
<proteinExistence type="predicted"/>
<dbReference type="PANTHER" id="PTHR30050">
    <property type="entry name" value="CHROMOSOMAL REPLICATION INITIATOR PROTEIN DNAA"/>
    <property type="match status" value="1"/>
</dbReference>
<evidence type="ECO:0000256" key="2">
    <source>
        <dbReference type="ARBA" id="ARBA00022840"/>
    </source>
</evidence>
<dbReference type="GO" id="GO:0005524">
    <property type="term" value="F:ATP binding"/>
    <property type="evidence" value="ECO:0007669"/>
    <property type="project" value="UniProtKB-KW"/>
</dbReference>
<dbReference type="PANTHER" id="PTHR30050:SF4">
    <property type="entry name" value="ATP-BINDING PROTEIN RV3427C IN INSERTION SEQUENCE-RELATED"/>
    <property type="match status" value="1"/>
</dbReference>
<evidence type="ECO:0000313" key="4">
    <source>
        <dbReference type="EMBL" id="GAI09004.1"/>
    </source>
</evidence>
<protein>
    <recommendedName>
        <fullName evidence="3">IstB-like ATP-binding domain-containing protein</fullName>
    </recommendedName>
</protein>
<dbReference type="InterPro" id="IPR047661">
    <property type="entry name" value="IstB"/>
</dbReference>
<evidence type="ECO:0000259" key="3">
    <source>
        <dbReference type="Pfam" id="PF01695"/>
    </source>
</evidence>
<gene>
    <name evidence="4" type="ORF">S06H3_17656</name>
</gene>
<comment type="caution">
    <text evidence="4">The sequence shown here is derived from an EMBL/GenBank/DDBJ whole genome shotgun (WGS) entry which is preliminary data.</text>
</comment>
<name>X1MRL7_9ZZZZ</name>
<dbReference type="AlphaFoldDB" id="X1MRL7"/>
<dbReference type="SUPFAM" id="SSF52540">
    <property type="entry name" value="P-loop containing nucleoside triphosphate hydrolases"/>
    <property type="match status" value="1"/>
</dbReference>
<keyword evidence="2" id="KW-0067">ATP-binding</keyword>
<keyword evidence="1" id="KW-0547">Nucleotide-binding</keyword>
<dbReference type="PIRSF" id="PIRSF003073">
    <property type="entry name" value="DNAC_TnpB_IstB"/>
    <property type="match status" value="1"/>
</dbReference>
<evidence type="ECO:0000256" key="1">
    <source>
        <dbReference type="ARBA" id="ARBA00022741"/>
    </source>
</evidence>
<dbReference type="InterPro" id="IPR002611">
    <property type="entry name" value="IstB_ATP-bd"/>
</dbReference>
<dbReference type="InterPro" id="IPR028350">
    <property type="entry name" value="DNAC/IstB-like"/>
</dbReference>
<sequence>MLDGPTIEKLKDMKLKVMADMLSDPDSSLRELSFEDRLALMVERQWLEKRNARIKRLLSNATFVIDACIEDIRYNSDRTIDKKTIQTLSTCTYIEKKLNVVTSGKTGSGKSYIICALGNSACRHLYRVKYYRIPELLLEIEDARSQGGYLKFMRGLQKIRLLILDDIGLKTYTIEESRDILEITEARYNKASTILSAQIEHSKWYDLFADPTIADAIMDRVIHNAYILPLDSKKSMRQVMAEKEKEDLP</sequence>
<dbReference type="Pfam" id="PF01695">
    <property type="entry name" value="IstB_IS21"/>
    <property type="match status" value="1"/>
</dbReference>
<reference evidence="4" key="1">
    <citation type="journal article" date="2014" name="Front. Microbiol.">
        <title>High frequency of phylogenetically diverse reductive dehalogenase-homologous genes in deep subseafloor sedimentary metagenomes.</title>
        <authorList>
            <person name="Kawai M."/>
            <person name="Futagami T."/>
            <person name="Toyoda A."/>
            <person name="Takaki Y."/>
            <person name="Nishi S."/>
            <person name="Hori S."/>
            <person name="Arai W."/>
            <person name="Tsubouchi T."/>
            <person name="Morono Y."/>
            <person name="Uchiyama I."/>
            <person name="Ito T."/>
            <person name="Fujiyama A."/>
            <person name="Inagaki F."/>
            <person name="Takami H."/>
        </authorList>
    </citation>
    <scope>NUCLEOTIDE SEQUENCE</scope>
    <source>
        <strain evidence="4">Expedition CK06-06</strain>
    </source>
</reference>
<accession>X1MRL7</accession>
<organism evidence="4">
    <name type="scientific">marine sediment metagenome</name>
    <dbReference type="NCBI Taxonomy" id="412755"/>
    <lineage>
        <taxon>unclassified sequences</taxon>
        <taxon>metagenomes</taxon>
        <taxon>ecological metagenomes</taxon>
    </lineage>
</organism>
<feature type="non-terminal residue" evidence="4">
    <location>
        <position position="249"/>
    </location>
</feature>
<dbReference type="Gene3D" id="3.40.50.300">
    <property type="entry name" value="P-loop containing nucleotide triphosphate hydrolases"/>
    <property type="match status" value="1"/>
</dbReference>
<feature type="domain" description="IstB-like ATP-binding" evidence="3">
    <location>
        <begin position="10"/>
        <end position="238"/>
    </location>
</feature>
<dbReference type="EMBL" id="BARV01008850">
    <property type="protein sequence ID" value="GAI09004.1"/>
    <property type="molecule type" value="Genomic_DNA"/>
</dbReference>
<dbReference type="GO" id="GO:0006260">
    <property type="term" value="P:DNA replication"/>
    <property type="evidence" value="ECO:0007669"/>
    <property type="project" value="TreeGrafter"/>
</dbReference>
<dbReference type="InterPro" id="IPR027417">
    <property type="entry name" value="P-loop_NTPase"/>
</dbReference>